<gene>
    <name evidence="7" type="ORF">ADH66_07605</name>
</gene>
<sequence>MPLSMPIITTVLLFYSVDKWNEWFNAMVFIRSADIQPLQNVLRSMIVDSQAMGEASALVSIEDRPFTSGIKMAAVVVTMVPIMCIYPFLQKHFAAGVMVGAIKA</sequence>
<evidence type="ECO:0000256" key="2">
    <source>
        <dbReference type="ARBA" id="ARBA00022448"/>
    </source>
</evidence>
<keyword evidence="2" id="KW-0813">Transport</keyword>
<organism evidence="7 8">
    <name type="scientific">Acutalibacter muris</name>
    <dbReference type="NCBI Taxonomy" id="1796620"/>
    <lineage>
        <taxon>Bacteria</taxon>
        <taxon>Bacillati</taxon>
        <taxon>Bacillota</taxon>
        <taxon>Clostridia</taxon>
        <taxon>Eubacteriales</taxon>
        <taxon>Acutalibacteraceae</taxon>
        <taxon>Acutalibacter</taxon>
    </lineage>
</organism>
<dbReference type="PANTHER" id="PTHR43744:SF9">
    <property type="entry name" value="POLYGALACTURONAN_RHAMNOGALACTURONAN TRANSPORT SYSTEM PERMEASE PROTEIN YTCP"/>
    <property type="match status" value="1"/>
</dbReference>
<keyword evidence="4" id="KW-0812">Transmembrane</keyword>
<dbReference type="InterPro" id="IPR035906">
    <property type="entry name" value="MetI-like_sf"/>
</dbReference>
<reference evidence="8" key="1">
    <citation type="submission" date="2017-05" db="EMBL/GenBank/DDBJ databases">
        <title>Improved OligoMM genomes.</title>
        <authorList>
            <person name="Garzetti D."/>
        </authorList>
    </citation>
    <scope>NUCLEOTIDE SEQUENCE [LARGE SCALE GENOMIC DNA]</scope>
    <source>
        <strain evidence="8">KB18</strain>
    </source>
</reference>
<evidence type="ECO:0000256" key="5">
    <source>
        <dbReference type="ARBA" id="ARBA00022989"/>
    </source>
</evidence>
<keyword evidence="8" id="KW-1185">Reference proteome</keyword>
<accession>A0ABN5A1D4</accession>
<evidence type="ECO:0000313" key="8">
    <source>
        <dbReference type="Proteomes" id="UP000196710"/>
    </source>
</evidence>
<name>A0ABN5A1D4_9FIRM</name>
<keyword evidence="5" id="KW-1133">Transmembrane helix</keyword>
<evidence type="ECO:0000256" key="1">
    <source>
        <dbReference type="ARBA" id="ARBA00004651"/>
    </source>
</evidence>
<evidence type="ECO:0000256" key="6">
    <source>
        <dbReference type="ARBA" id="ARBA00023136"/>
    </source>
</evidence>
<keyword evidence="6" id="KW-0472">Membrane</keyword>
<comment type="subcellular location">
    <subcellularLocation>
        <location evidence="1">Cell membrane</location>
        <topology evidence="1">Multi-pass membrane protein</topology>
    </subcellularLocation>
</comment>
<proteinExistence type="predicted"/>
<evidence type="ECO:0000256" key="3">
    <source>
        <dbReference type="ARBA" id="ARBA00022475"/>
    </source>
</evidence>
<dbReference type="EMBL" id="CP021422">
    <property type="protein sequence ID" value="ASB40540.1"/>
    <property type="molecule type" value="Genomic_DNA"/>
</dbReference>
<keyword evidence="3" id="KW-1003">Cell membrane</keyword>
<dbReference type="PANTHER" id="PTHR43744">
    <property type="entry name" value="ABC TRANSPORTER PERMEASE PROTEIN MG189-RELATED-RELATED"/>
    <property type="match status" value="1"/>
</dbReference>
<dbReference type="Proteomes" id="UP000196710">
    <property type="component" value="Chromosome"/>
</dbReference>
<dbReference type="Gene3D" id="1.10.3720.10">
    <property type="entry name" value="MetI-like"/>
    <property type="match status" value="1"/>
</dbReference>
<protein>
    <submittedName>
        <fullName evidence="7">Carbohydrate ABC transporter permease</fullName>
    </submittedName>
</protein>
<evidence type="ECO:0000256" key="4">
    <source>
        <dbReference type="ARBA" id="ARBA00022692"/>
    </source>
</evidence>
<evidence type="ECO:0000313" key="7">
    <source>
        <dbReference type="EMBL" id="ASB40540.1"/>
    </source>
</evidence>
<dbReference type="SUPFAM" id="SSF161098">
    <property type="entry name" value="MetI-like"/>
    <property type="match status" value="1"/>
</dbReference>